<dbReference type="Pfam" id="PF05857">
    <property type="entry name" value="TraX"/>
    <property type="match status" value="1"/>
</dbReference>
<feature type="transmembrane region" description="Helical" evidence="1">
    <location>
        <begin position="217"/>
        <end position="242"/>
    </location>
</feature>
<dbReference type="EMBL" id="NFHM01000027">
    <property type="protein sequence ID" value="OUN40888.1"/>
    <property type="molecule type" value="Genomic_DNA"/>
</dbReference>
<evidence type="ECO:0008006" key="4">
    <source>
        <dbReference type="Google" id="ProtNLM"/>
    </source>
</evidence>
<name>A0A1Y3U115_9FIRM</name>
<keyword evidence="1" id="KW-0472">Membrane</keyword>
<proteinExistence type="predicted"/>
<dbReference type="Proteomes" id="UP000195455">
    <property type="component" value="Unassembled WGS sequence"/>
</dbReference>
<keyword evidence="1" id="KW-1133">Transmembrane helix</keyword>
<accession>A0A1Y3U115</accession>
<reference evidence="3" key="1">
    <citation type="submission" date="2017-04" db="EMBL/GenBank/DDBJ databases">
        <title>Function of individual gut microbiota members based on whole genome sequencing of pure cultures obtained from chicken caecum.</title>
        <authorList>
            <person name="Medvecky M."/>
            <person name="Cejkova D."/>
            <person name="Polansky O."/>
            <person name="Karasova D."/>
            <person name="Kubasova T."/>
            <person name="Cizek A."/>
            <person name="Rychlik I."/>
        </authorList>
    </citation>
    <scope>NUCLEOTIDE SEQUENCE [LARGE SCALE GENOMIC DNA]</scope>
    <source>
        <strain evidence="3">An75</strain>
    </source>
</reference>
<dbReference type="AlphaFoldDB" id="A0A1Y3U115"/>
<feature type="transmembrane region" description="Helical" evidence="1">
    <location>
        <begin position="69"/>
        <end position="86"/>
    </location>
</feature>
<feature type="transmembrane region" description="Helical" evidence="1">
    <location>
        <begin position="133"/>
        <end position="154"/>
    </location>
</feature>
<feature type="transmembrane region" description="Helical" evidence="1">
    <location>
        <begin position="98"/>
        <end position="121"/>
    </location>
</feature>
<evidence type="ECO:0000313" key="3">
    <source>
        <dbReference type="Proteomes" id="UP000195455"/>
    </source>
</evidence>
<protein>
    <recommendedName>
        <fullName evidence="4">Conjugal transfer protein TraX</fullName>
    </recommendedName>
</protein>
<evidence type="ECO:0000313" key="2">
    <source>
        <dbReference type="EMBL" id="OUN40888.1"/>
    </source>
</evidence>
<comment type="caution">
    <text evidence="2">The sequence shown here is derived from an EMBL/GenBank/DDBJ whole genome shotgun (WGS) entry which is preliminary data.</text>
</comment>
<organism evidence="2 3">
    <name type="scientific">Anaerotignum lactatifermentans</name>
    <dbReference type="NCBI Taxonomy" id="160404"/>
    <lineage>
        <taxon>Bacteria</taxon>
        <taxon>Bacillati</taxon>
        <taxon>Bacillota</taxon>
        <taxon>Clostridia</taxon>
        <taxon>Lachnospirales</taxon>
        <taxon>Anaerotignaceae</taxon>
        <taxon>Anaerotignum</taxon>
    </lineage>
</organism>
<gene>
    <name evidence="2" type="ORF">B5G26_13550</name>
</gene>
<keyword evidence="1" id="KW-0812">Transmembrane</keyword>
<sequence length="274" mass="31545">MINAMDQKLKNVQCFTGNQLKLIACLCMLIDHVSKIPMSKYMDKLFSLSLEGMISEEQFFALQDFQRQVLFGIGTIAFPLFCFLLAEGFRYTRNRKRYIGSMLVFAIISEIPFDIGFFHAYSMEAGAFPFYFAYQNVFFTLFLGLVCLTGLEAVSKRNRNSDRKEKAKGFLLQIGIIAIVSCAAELLKCDYGAQGIIFIAGFYIFRKSHVLQVVMFLVLYMATTGNQPPTYTMIAAFLLLLYNGKRGKWKAKYLFYWFYPIHIFVLYVIAQLFL</sequence>
<feature type="transmembrane region" description="Helical" evidence="1">
    <location>
        <begin position="254"/>
        <end position="273"/>
    </location>
</feature>
<dbReference type="InterPro" id="IPR008875">
    <property type="entry name" value="TraX"/>
</dbReference>
<evidence type="ECO:0000256" key="1">
    <source>
        <dbReference type="SAM" id="Phobius"/>
    </source>
</evidence>
<feature type="transmembrane region" description="Helical" evidence="1">
    <location>
        <begin position="174"/>
        <end position="205"/>
    </location>
</feature>
<dbReference type="RefSeq" id="WP_087990028.1">
    <property type="nucleotide sequence ID" value="NZ_NFHM01000027.1"/>
</dbReference>